<name>A0A1F6DS42_9BACT</name>
<organism evidence="1 2">
    <name type="scientific">Candidatus Kaiserbacteria bacterium RIFCSPHIGHO2_02_FULL_55_17</name>
    <dbReference type="NCBI Taxonomy" id="1798496"/>
    <lineage>
        <taxon>Bacteria</taxon>
        <taxon>Candidatus Kaiseribacteriota</taxon>
    </lineage>
</organism>
<proteinExistence type="predicted"/>
<accession>A0A1F6DS42</accession>
<evidence type="ECO:0000313" key="2">
    <source>
        <dbReference type="Proteomes" id="UP000177232"/>
    </source>
</evidence>
<comment type="caution">
    <text evidence="1">The sequence shown here is derived from an EMBL/GenBank/DDBJ whole genome shotgun (WGS) entry which is preliminary data.</text>
</comment>
<sequence>MAVFTGSCGVTTAGPFLFVNTAFCLTNRPGGVELKRWGNRLQQRNVLSNQTERDSVKNNGATEVESALWPTYFVRVHLSERDEPRDEVEASDLRAVSNPEAEIDLTKCLGLCGMPLSVCAVCQIANGKPKKPVIQKKAKSADNPDQASSLREAKFDACLTAPMARGRCADVILRLSGRIPLF</sequence>
<dbReference type="EMBL" id="MFLJ01000029">
    <property type="protein sequence ID" value="OGG64275.1"/>
    <property type="molecule type" value="Genomic_DNA"/>
</dbReference>
<gene>
    <name evidence="1" type="ORF">A3C94_00455</name>
</gene>
<dbReference type="STRING" id="1798496.A3C94_00455"/>
<reference evidence="1 2" key="1">
    <citation type="journal article" date="2016" name="Nat. Commun.">
        <title>Thousands of microbial genomes shed light on interconnected biogeochemical processes in an aquifer system.</title>
        <authorList>
            <person name="Anantharaman K."/>
            <person name="Brown C.T."/>
            <person name="Hug L.A."/>
            <person name="Sharon I."/>
            <person name="Castelle C.J."/>
            <person name="Probst A.J."/>
            <person name="Thomas B.C."/>
            <person name="Singh A."/>
            <person name="Wilkins M.J."/>
            <person name="Karaoz U."/>
            <person name="Brodie E.L."/>
            <person name="Williams K.H."/>
            <person name="Hubbard S.S."/>
            <person name="Banfield J.F."/>
        </authorList>
    </citation>
    <scope>NUCLEOTIDE SEQUENCE [LARGE SCALE GENOMIC DNA]</scope>
</reference>
<protein>
    <submittedName>
        <fullName evidence="1">Uncharacterized protein</fullName>
    </submittedName>
</protein>
<dbReference type="AlphaFoldDB" id="A0A1F6DS42"/>
<dbReference type="Proteomes" id="UP000177232">
    <property type="component" value="Unassembled WGS sequence"/>
</dbReference>
<evidence type="ECO:0000313" key="1">
    <source>
        <dbReference type="EMBL" id="OGG64275.1"/>
    </source>
</evidence>